<evidence type="ECO:0000256" key="5">
    <source>
        <dbReference type="ARBA" id="ARBA00023014"/>
    </source>
</evidence>
<accession>A0A2W5N6D2</accession>
<evidence type="ECO:0000313" key="9">
    <source>
        <dbReference type="Proteomes" id="UP000249185"/>
    </source>
</evidence>
<dbReference type="InterPro" id="IPR002023">
    <property type="entry name" value="NuoE-like"/>
</dbReference>
<comment type="cofactor">
    <cofactor evidence="7">
        <name>[2Fe-2S] cluster</name>
        <dbReference type="ChEBI" id="CHEBI:190135"/>
    </cofactor>
    <text evidence="7">Binds 1 [2Fe-2S] cluster.</text>
</comment>
<dbReference type="SUPFAM" id="SSF52833">
    <property type="entry name" value="Thioredoxin-like"/>
    <property type="match status" value="1"/>
</dbReference>
<protein>
    <recommendedName>
        <fullName evidence="10">Formate dehydrogenase subunit gamma</fullName>
    </recommendedName>
</protein>
<feature type="binding site" evidence="7">
    <location>
        <position position="126"/>
    </location>
    <ligand>
        <name>[2Fe-2S] cluster</name>
        <dbReference type="ChEBI" id="CHEBI:190135"/>
    </ligand>
</feature>
<feature type="binding site" evidence="7">
    <location>
        <position position="122"/>
    </location>
    <ligand>
        <name>[2Fe-2S] cluster</name>
        <dbReference type="ChEBI" id="CHEBI:190135"/>
    </ligand>
</feature>
<dbReference type="GO" id="GO:0016491">
    <property type="term" value="F:oxidoreductase activity"/>
    <property type="evidence" value="ECO:0007669"/>
    <property type="project" value="InterPro"/>
</dbReference>
<sequence>MLDETDPRVIAAAEICASHAYDPAELIEILHELQDQQGYVAEETLPVIARLLNLSRAEVHGVVSFYHDFRREPAGRVVLKVCRAESCQSMGANRLIERICERYNTSLGQTSRAGVTIEPVFCLGLCAQSPAAMLNGRFVGHATEERLDAAIVEALS</sequence>
<comment type="cofactor">
    <cofactor evidence="6">
        <name>[2Fe-2S] cluster</name>
        <dbReference type="ChEBI" id="CHEBI:190135"/>
    </cofactor>
</comment>
<dbReference type="GO" id="GO:0051537">
    <property type="term" value="F:2 iron, 2 sulfur cluster binding"/>
    <property type="evidence" value="ECO:0007669"/>
    <property type="project" value="UniProtKB-KW"/>
</dbReference>
<dbReference type="InterPro" id="IPR036249">
    <property type="entry name" value="Thioredoxin-like_sf"/>
</dbReference>
<dbReference type="InterPro" id="IPR041921">
    <property type="entry name" value="NuoE_N"/>
</dbReference>
<evidence type="ECO:0000256" key="7">
    <source>
        <dbReference type="PIRSR" id="PIRSR000216-1"/>
    </source>
</evidence>
<comment type="similarity">
    <text evidence="1">Belongs to the complex I 24 kDa subunit family.</text>
</comment>
<dbReference type="InterPro" id="IPR028431">
    <property type="entry name" value="NADP_DH_HndA-like"/>
</dbReference>
<keyword evidence="2 7" id="KW-0001">2Fe-2S</keyword>
<evidence type="ECO:0000256" key="1">
    <source>
        <dbReference type="ARBA" id="ARBA00010643"/>
    </source>
</evidence>
<dbReference type="AlphaFoldDB" id="A0A2W5N6D2"/>
<name>A0A2W5N6D2_RHOSU</name>
<evidence type="ECO:0000256" key="3">
    <source>
        <dbReference type="ARBA" id="ARBA00022723"/>
    </source>
</evidence>
<comment type="caution">
    <text evidence="8">The sequence shown here is derived from an EMBL/GenBank/DDBJ whole genome shotgun (WGS) entry which is preliminary data.</text>
</comment>
<dbReference type="PANTHER" id="PTHR43342:SF1">
    <property type="entry name" value="BIFURCATING [FEFE] HYDROGENASE GAMMA SUBUNIT"/>
    <property type="match status" value="1"/>
</dbReference>
<organism evidence="8 9">
    <name type="scientific">Rhodovulum sulfidophilum</name>
    <name type="common">Rhodobacter sulfidophilus</name>
    <dbReference type="NCBI Taxonomy" id="35806"/>
    <lineage>
        <taxon>Bacteria</taxon>
        <taxon>Pseudomonadati</taxon>
        <taxon>Pseudomonadota</taxon>
        <taxon>Alphaproteobacteria</taxon>
        <taxon>Rhodobacterales</taxon>
        <taxon>Paracoccaceae</taxon>
        <taxon>Rhodovulum</taxon>
    </lineage>
</organism>
<evidence type="ECO:0000256" key="6">
    <source>
        <dbReference type="ARBA" id="ARBA00034078"/>
    </source>
</evidence>
<keyword evidence="5 7" id="KW-0411">Iron-sulfur</keyword>
<proteinExistence type="inferred from homology"/>
<dbReference type="PANTHER" id="PTHR43342">
    <property type="entry name" value="NADH-QUINONE OXIDOREDUCTASE, E SUBUNIT"/>
    <property type="match status" value="1"/>
</dbReference>
<dbReference type="PIRSF" id="PIRSF000216">
    <property type="entry name" value="NADH_DH_24kDa"/>
    <property type="match status" value="1"/>
</dbReference>
<gene>
    <name evidence="8" type="ORF">DI556_12810</name>
</gene>
<evidence type="ECO:0008006" key="10">
    <source>
        <dbReference type="Google" id="ProtNLM"/>
    </source>
</evidence>
<evidence type="ECO:0000256" key="2">
    <source>
        <dbReference type="ARBA" id="ARBA00022714"/>
    </source>
</evidence>
<dbReference type="Gene3D" id="3.40.30.10">
    <property type="entry name" value="Glutaredoxin"/>
    <property type="match status" value="1"/>
</dbReference>
<reference evidence="8 9" key="1">
    <citation type="submission" date="2017-08" db="EMBL/GenBank/DDBJ databases">
        <title>Infants hospitalized years apart are colonized by the same room-sourced microbial strains.</title>
        <authorList>
            <person name="Brooks B."/>
            <person name="Olm M.R."/>
            <person name="Firek B.A."/>
            <person name="Baker R."/>
            <person name="Thomas B.C."/>
            <person name="Morowitz M.J."/>
            <person name="Banfield J.F."/>
        </authorList>
    </citation>
    <scope>NUCLEOTIDE SEQUENCE [LARGE SCALE GENOMIC DNA]</scope>
    <source>
        <strain evidence="8">S2_005_002_R2_34</strain>
    </source>
</reference>
<feature type="binding site" evidence="7">
    <location>
        <position position="87"/>
    </location>
    <ligand>
        <name>[2Fe-2S] cluster</name>
        <dbReference type="ChEBI" id="CHEBI:190135"/>
    </ligand>
</feature>
<evidence type="ECO:0000256" key="4">
    <source>
        <dbReference type="ARBA" id="ARBA00023004"/>
    </source>
</evidence>
<feature type="binding site" evidence="7">
    <location>
        <position position="82"/>
    </location>
    <ligand>
        <name>[2Fe-2S] cluster</name>
        <dbReference type="ChEBI" id="CHEBI:190135"/>
    </ligand>
</feature>
<dbReference type="EMBL" id="QFPW01000009">
    <property type="protein sequence ID" value="PZQ49021.1"/>
    <property type="molecule type" value="Genomic_DNA"/>
</dbReference>
<dbReference type="Pfam" id="PF01257">
    <property type="entry name" value="2Fe-2S_thioredx"/>
    <property type="match status" value="1"/>
</dbReference>
<keyword evidence="4 7" id="KW-0408">Iron</keyword>
<dbReference type="Gene3D" id="1.10.10.1590">
    <property type="entry name" value="NADH-quinone oxidoreductase subunit E"/>
    <property type="match status" value="1"/>
</dbReference>
<dbReference type="GO" id="GO:0046872">
    <property type="term" value="F:metal ion binding"/>
    <property type="evidence" value="ECO:0007669"/>
    <property type="project" value="UniProtKB-KW"/>
</dbReference>
<keyword evidence="3 7" id="KW-0479">Metal-binding</keyword>
<evidence type="ECO:0000313" key="8">
    <source>
        <dbReference type="EMBL" id="PZQ49021.1"/>
    </source>
</evidence>
<dbReference type="Proteomes" id="UP000249185">
    <property type="component" value="Unassembled WGS sequence"/>
</dbReference>